<accession>A0A1E3Q1T8</accession>
<dbReference type="AlphaFoldDB" id="A0A1E3Q1T8"/>
<dbReference type="EMBL" id="KV454297">
    <property type="protein sequence ID" value="ODQ71669.1"/>
    <property type="molecule type" value="Genomic_DNA"/>
</dbReference>
<evidence type="ECO:0000313" key="4">
    <source>
        <dbReference type="Proteomes" id="UP000094385"/>
    </source>
</evidence>
<feature type="domain" description="DNA replication regulator Sld3 C-terminal" evidence="2">
    <location>
        <begin position="282"/>
        <end position="637"/>
    </location>
</feature>
<evidence type="ECO:0000256" key="1">
    <source>
        <dbReference type="SAM" id="MobiDB-lite"/>
    </source>
</evidence>
<name>A0A1E3Q1T8_LIPST</name>
<organism evidence="3 4">
    <name type="scientific">Lipomyces starkeyi NRRL Y-11557</name>
    <dbReference type="NCBI Taxonomy" id="675824"/>
    <lineage>
        <taxon>Eukaryota</taxon>
        <taxon>Fungi</taxon>
        <taxon>Dikarya</taxon>
        <taxon>Ascomycota</taxon>
        <taxon>Saccharomycotina</taxon>
        <taxon>Lipomycetes</taxon>
        <taxon>Lipomycetales</taxon>
        <taxon>Lipomycetaceae</taxon>
        <taxon>Lipomyces</taxon>
    </lineage>
</organism>
<feature type="region of interest" description="Disordered" evidence="1">
    <location>
        <begin position="537"/>
        <end position="592"/>
    </location>
</feature>
<feature type="region of interest" description="Disordered" evidence="1">
    <location>
        <begin position="173"/>
        <end position="194"/>
    </location>
</feature>
<feature type="compositionally biased region" description="Basic and acidic residues" evidence="1">
    <location>
        <begin position="249"/>
        <end position="258"/>
    </location>
</feature>
<dbReference type="GO" id="GO:0031261">
    <property type="term" value="C:DNA replication preinitiation complex"/>
    <property type="evidence" value="ECO:0007669"/>
    <property type="project" value="TreeGrafter"/>
</dbReference>
<feature type="region of interest" description="Disordered" evidence="1">
    <location>
        <begin position="448"/>
        <end position="468"/>
    </location>
</feature>
<dbReference type="OrthoDB" id="4097150at2759"/>
<dbReference type="STRING" id="675824.A0A1E3Q1T8"/>
<evidence type="ECO:0000259" key="2">
    <source>
        <dbReference type="Pfam" id="PF08639"/>
    </source>
</evidence>
<dbReference type="Proteomes" id="UP000094385">
    <property type="component" value="Unassembled WGS sequence"/>
</dbReference>
<dbReference type="InterPro" id="IPR013948">
    <property type="entry name" value="DNA_replication_reg_Sld3_C"/>
</dbReference>
<dbReference type="GO" id="GO:0006270">
    <property type="term" value="P:DNA replication initiation"/>
    <property type="evidence" value="ECO:0007669"/>
    <property type="project" value="InterPro"/>
</dbReference>
<feature type="compositionally biased region" description="Low complexity" evidence="1">
    <location>
        <begin position="259"/>
        <end position="270"/>
    </location>
</feature>
<dbReference type="Gene3D" id="1.20.58.2130">
    <property type="match status" value="1"/>
</dbReference>
<sequence>MSSDAADTDAHVQDELEVAGIATVQHILAQSIDPGLPVSPIQRKRKHAEPVPEYMNSFVIHPLQENALSPPLRITPIKAAPPEYVPISILSNTMAPSISSLSAKTKKSDDLGGAMPRSRPFQMHIPGLDNKILFVRVDEGKCLAAVERVGKHIYMLTMLPDHVKVKHIRAMWKNGRSSSSSSPTTRENLAEVSVRKDDGNIPDYATLDEDSDEFWRAIGVDFQETRVPNTEVAALFESFSMAPPTPTEHVTKESESQKSKTTISTSATIKPLPAPKNSSTRELLKHMQFLYFEALYVSKSPLTYFVKLTLARFRTLCKDNGQKIIEILHHMILTVGESDYKYKSGLRHTLLELENAHGMDEVTIGLFNPNDPASEIPIPVSIAQSTVGLSSLDLERQYIQRWWNMDEDVRLPKLRPKRIDEIKKRETKMQAILALEILAQQHSLTAEATDPVGSDTTTKAKTKKKKANKDDAGANLNLLLDVLFDRLYIWQTVSSLDFIIATPDQKVDEVREFCLEVVVPFYGSRLPKQTERLLKKCGGEKPTRDVPSSPVEGATQVKKIKQEESSSPIAPTKKSRSSLKTRSTTAPGAVPARPLSSSILKFATVASNLGVKGRKSAAIRGGLLVSNKTLERRQIDITTKKK</sequence>
<dbReference type="PANTHER" id="PTHR28067">
    <property type="entry name" value="DNA REPLICATION REGULATOR SLD3"/>
    <property type="match status" value="1"/>
</dbReference>
<reference evidence="3 4" key="1">
    <citation type="journal article" date="2016" name="Proc. Natl. Acad. Sci. U.S.A.">
        <title>Comparative genomics of biotechnologically important yeasts.</title>
        <authorList>
            <person name="Riley R."/>
            <person name="Haridas S."/>
            <person name="Wolfe K.H."/>
            <person name="Lopes M.R."/>
            <person name="Hittinger C.T."/>
            <person name="Goeker M."/>
            <person name="Salamov A.A."/>
            <person name="Wisecaver J.H."/>
            <person name="Long T.M."/>
            <person name="Calvey C.H."/>
            <person name="Aerts A.L."/>
            <person name="Barry K.W."/>
            <person name="Choi C."/>
            <person name="Clum A."/>
            <person name="Coughlan A.Y."/>
            <person name="Deshpande S."/>
            <person name="Douglass A.P."/>
            <person name="Hanson S.J."/>
            <person name="Klenk H.-P."/>
            <person name="LaButti K.M."/>
            <person name="Lapidus A."/>
            <person name="Lindquist E.A."/>
            <person name="Lipzen A.M."/>
            <person name="Meier-Kolthoff J.P."/>
            <person name="Ohm R.A."/>
            <person name="Otillar R.P."/>
            <person name="Pangilinan J.L."/>
            <person name="Peng Y."/>
            <person name="Rokas A."/>
            <person name="Rosa C.A."/>
            <person name="Scheuner C."/>
            <person name="Sibirny A.A."/>
            <person name="Slot J.C."/>
            <person name="Stielow J.B."/>
            <person name="Sun H."/>
            <person name="Kurtzman C.P."/>
            <person name="Blackwell M."/>
            <person name="Grigoriev I.V."/>
            <person name="Jeffries T.W."/>
        </authorList>
    </citation>
    <scope>NUCLEOTIDE SEQUENCE [LARGE SCALE GENOMIC DNA]</scope>
    <source>
        <strain evidence="3 4">NRRL Y-11557</strain>
    </source>
</reference>
<dbReference type="PANTHER" id="PTHR28067:SF1">
    <property type="entry name" value="DNA REPLICATION REGULATOR SLD3"/>
    <property type="match status" value="1"/>
</dbReference>
<dbReference type="InterPro" id="IPR042511">
    <property type="entry name" value="Sld3"/>
</dbReference>
<feature type="region of interest" description="Disordered" evidence="1">
    <location>
        <begin position="244"/>
        <end position="277"/>
    </location>
</feature>
<evidence type="ECO:0000313" key="3">
    <source>
        <dbReference type="EMBL" id="ODQ71669.1"/>
    </source>
</evidence>
<proteinExistence type="predicted"/>
<dbReference type="Pfam" id="PF08639">
    <property type="entry name" value="Sld3_STD"/>
    <property type="match status" value="1"/>
</dbReference>
<keyword evidence="4" id="KW-1185">Reference proteome</keyword>
<gene>
    <name evidence="3" type="ORF">LIPSTDRAFT_73396</name>
</gene>
<protein>
    <recommendedName>
        <fullName evidence="2">DNA replication regulator Sld3 C-terminal domain-containing protein</fullName>
    </recommendedName>
</protein>